<evidence type="ECO:0000313" key="2">
    <source>
        <dbReference type="Proteomes" id="UP000005878"/>
    </source>
</evidence>
<protein>
    <submittedName>
        <fullName evidence="1">Uncharacterized protein</fullName>
    </submittedName>
</protein>
<name>G8FS49_9CAUD</name>
<dbReference type="Proteomes" id="UP000005878">
    <property type="component" value="Segment"/>
</dbReference>
<organism evidence="1 2">
    <name type="scientific">Gordonia phage GTE7</name>
    <dbReference type="NCBI Taxonomy" id="1100814"/>
    <lineage>
        <taxon>Viruses</taxon>
        <taxon>Duplodnaviria</taxon>
        <taxon>Heunggongvirae</taxon>
        <taxon>Uroviricota</taxon>
        <taxon>Caudoviricetes</taxon>
        <taxon>Getseptimavirus</taxon>
        <taxon>Getseptimavirus GTE7</taxon>
    </lineage>
</organism>
<sequence length="207" mass="23102">MPYKTGFCGTGCCEGTAPVSFTGKPMKVCTAFEICTCTCHAKFNRMYEMAGAERQVHQNPNYVPVIHPSFAEYFSVSPELDGESLGVTTTTRTIDQPSEIVPSVKVSVREFTQTSSGYRQRGQLELEVQQVCIKSMNGEFSERLTPQFIAEQINPESPPSTGAIGAVFNRWESIGYAKIHRKPLYFAHLTVEGMRDGLEACKRRNKR</sequence>
<reference evidence="1 2" key="1">
    <citation type="journal article" date="2011" name="Appl. Environ. Microbiol.">
        <title>Prevention of Gordonia and Nocardia Stabilized Foam Formation by Using Bacteriophage GTE7.</title>
        <authorList>
            <person name="Petrovski S."/>
            <person name="Seviour R.J."/>
            <person name="Tillett D."/>
        </authorList>
    </citation>
    <scope>NUCLEOTIDE SEQUENCE [LARGE SCALE GENOMIC DNA]</scope>
</reference>
<keyword evidence="2" id="KW-1185">Reference proteome</keyword>
<evidence type="ECO:0000313" key="1">
    <source>
        <dbReference type="EMBL" id="AER26599.1"/>
    </source>
</evidence>
<dbReference type="RefSeq" id="YP_004934757.1">
    <property type="nucleotide sequence ID" value="NC_016166.1"/>
</dbReference>
<dbReference type="KEGG" id="vg:11447632"/>
<dbReference type="GeneID" id="11447632"/>
<dbReference type="EMBL" id="JN035618">
    <property type="protein sequence ID" value="AER26599.1"/>
    <property type="molecule type" value="Genomic_DNA"/>
</dbReference>
<accession>G8FS49</accession>
<proteinExistence type="predicted"/>